<dbReference type="KEGG" id="cci:CC1G_14258"/>
<proteinExistence type="predicted"/>
<dbReference type="VEuPathDB" id="FungiDB:CC1G_14258"/>
<dbReference type="RefSeq" id="XP_002911727.1">
    <property type="nucleotide sequence ID" value="XM_002911681.1"/>
</dbReference>
<dbReference type="EMBL" id="AACS02000003">
    <property type="protein sequence ID" value="EFI28233.1"/>
    <property type="molecule type" value="Genomic_DNA"/>
</dbReference>
<organism evidence="2 3">
    <name type="scientific">Coprinopsis cinerea (strain Okayama-7 / 130 / ATCC MYA-4618 / FGSC 9003)</name>
    <name type="common">Inky cap fungus</name>
    <name type="synonym">Hormographiella aspergillata</name>
    <dbReference type="NCBI Taxonomy" id="240176"/>
    <lineage>
        <taxon>Eukaryota</taxon>
        <taxon>Fungi</taxon>
        <taxon>Dikarya</taxon>
        <taxon>Basidiomycota</taxon>
        <taxon>Agaricomycotina</taxon>
        <taxon>Agaricomycetes</taxon>
        <taxon>Agaricomycetidae</taxon>
        <taxon>Agaricales</taxon>
        <taxon>Agaricineae</taxon>
        <taxon>Psathyrellaceae</taxon>
        <taxon>Coprinopsis</taxon>
    </lineage>
</organism>
<sequence length="66" mass="7758">MSRGEERESLSERLPIRQSDPGYNYGLPFLCGFLFQVLKDTDPSKHAYDLVYQKKQLGTVQFKRFK</sequence>
<dbReference type="HOGENOM" id="CLU_2831105_0_0_1"/>
<gene>
    <name evidence="2" type="ORF">CC1G_14258</name>
</gene>
<feature type="region of interest" description="Disordered" evidence="1">
    <location>
        <begin position="1"/>
        <end position="21"/>
    </location>
</feature>
<dbReference type="AlphaFoldDB" id="D6RLE9"/>
<comment type="caution">
    <text evidence="2">The sequence shown here is derived from an EMBL/GenBank/DDBJ whole genome shotgun (WGS) entry which is preliminary data.</text>
</comment>
<name>D6RLE9_COPC7</name>
<evidence type="ECO:0000313" key="2">
    <source>
        <dbReference type="EMBL" id="EFI28233.1"/>
    </source>
</evidence>
<protein>
    <submittedName>
        <fullName evidence="2">Uncharacterized protein</fullName>
    </submittedName>
</protein>
<accession>D6RLE9</accession>
<dbReference type="Proteomes" id="UP000001861">
    <property type="component" value="Unassembled WGS sequence"/>
</dbReference>
<evidence type="ECO:0000313" key="3">
    <source>
        <dbReference type="Proteomes" id="UP000001861"/>
    </source>
</evidence>
<dbReference type="InParanoid" id="D6RLE9"/>
<reference evidence="2 3" key="1">
    <citation type="journal article" date="2010" name="Proc. Natl. Acad. Sci. U.S.A.">
        <title>Insights into evolution of multicellular fungi from the assembled chromosomes of the mushroom Coprinopsis cinerea (Coprinus cinereus).</title>
        <authorList>
            <person name="Stajich J.E."/>
            <person name="Wilke S.K."/>
            <person name="Ahren D."/>
            <person name="Au C.H."/>
            <person name="Birren B.W."/>
            <person name="Borodovsky M."/>
            <person name="Burns C."/>
            <person name="Canback B."/>
            <person name="Casselton L.A."/>
            <person name="Cheng C.K."/>
            <person name="Deng J."/>
            <person name="Dietrich F.S."/>
            <person name="Fargo D.C."/>
            <person name="Farman M.L."/>
            <person name="Gathman A.C."/>
            <person name="Goldberg J."/>
            <person name="Guigo R."/>
            <person name="Hoegger P.J."/>
            <person name="Hooker J.B."/>
            <person name="Huggins A."/>
            <person name="James T.Y."/>
            <person name="Kamada T."/>
            <person name="Kilaru S."/>
            <person name="Kodira C."/>
            <person name="Kues U."/>
            <person name="Kupfer D."/>
            <person name="Kwan H.S."/>
            <person name="Lomsadze A."/>
            <person name="Li W."/>
            <person name="Lilly W.W."/>
            <person name="Ma L.J."/>
            <person name="Mackey A.J."/>
            <person name="Manning G."/>
            <person name="Martin F."/>
            <person name="Muraguchi H."/>
            <person name="Natvig D.O."/>
            <person name="Palmerini H."/>
            <person name="Ramesh M.A."/>
            <person name="Rehmeyer C.J."/>
            <person name="Roe B.A."/>
            <person name="Shenoy N."/>
            <person name="Stanke M."/>
            <person name="Ter-Hovhannisyan V."/>
            <person name="Tunlid A."/>
            <person name="Velagapudi R."/>
            <person name="Vision T.J."/>
            <person name="Zeng Q."/>
            <person name="Zolan M.E."/>
            <person name="Pukkila P.J."/>
        </authorList>
    </citation>
    <scope>NUCLEOTIDE SEQUENCE [LARGE SCALE GENOMIC DNA]</scope>
    <source>
        <strain evidence="3">Okayama-7 / 130 / ATCC MYA-4618 / FGSC 9003</strain>
    </source>
</reference>
<keyword evidence="3" id="KW-1185">Reference proteome</keyword>
<feature type="compositionally biased region" description="Basic and acidic residues" evidence="1">
    <location>
        <begin position="1"/>
        <end position="15"/>
    </location>
</feature>
<evidence type="ECO:0000256" key="1">
    <source>
        <dbReference type="SAM" id="MobiDB-lite"/>
    </source>
</evidence>
<dbReference type="GeneID" id="9379367"/>